<keyword evidence="4" id="KW-1185">Reference proteome</keyword>
<evidence type="ECO:0008006" key="5">
    <source>
        <dbReference type="Google" id="ProtNLM"/>
    </source>
</evidence>
<dbReference type="EMBL" id="CADEAL010004065">
    <property type="protein sequence ID" value="CAB1450742.1"/>
    <property type="molecule type" value="Genomic_DNA"/>
</dbReference>
<dbReference type="Proteomes" id="UP001153269">
    <property type="component" value="Unassembled WGS sequence"/>
</dbReference>
<feature type="region of interest" description="Disordered" evidence="1">
    <location>
        <begin position="35"/>
        <end position="55"/>
    </location>
</feature>
<feature type="compositionally biased region" description="Basic and acidic residues" evidence="1">
    <location>
        <begin position="35"/>
        <end position="47"/>
    </location>
</feature>
<keyword evidence="2" id="KW-0472">Membrane</keyword>
<evidence type="ECO:0000256" key="1">
    <source>
        <dbReference type="SAM" id="MobiDB-lite"/>
    </source>
</evidence>
<dbReference type="InterPro" id="IPR038831">
    <property type="entry name" value="SMIM26"/>
</dbReference>
<comment type="caution">
    <text evidence="3">The sequence shown here is derived from an EMBL/GenBank/DDBJ whole genome shotgun (WGS) entry which is preliminary data.</text>
</comment>
<accession>A0A9N7VDL9</accession>
<dbReference type="PANTHER" id="PTHR40386">
    <property type="entry name" value="SMALL INTEGRAL MEMBRANE PROTEIN 26"/>
    <property type="match status" value="1"/>
</dbReference>
<evidence type="ECO:0000313" key="4">
    <source>
        <dbReference type="Proteomes" id="UP001153269"/>
    </source>
</evidence>
<dbReference type="PANTHER" id="PTHR40386:SF1">
    <property type="entry name" value="SMALL INTEGRAL MEMBRANE PROTEIN 26"/>
    <property type="match status" value="1"/>
</dbReference>
<organism evidence="3 4">
    <name type="scientific">Pleuronectes platessa</name>
    <name type="common">European plaice</name>
    <dbReference type="NCBI Taxonomy" id="8262"/>
    <lineage>
        <taxon>Eukaryota</taxon>
        <taxon>Metazoa</taxon>
        <taxon>Chordata</taxon>
        <taxon>Craniata</taxon>
        <taxon>Vertebrata</taxon>
        <taxon>Euteleostomi</taxon>
        <taxon>Actinopterygii</taxon>
        <taxon>Neopterygii</taxon>
        <taxon>Teleostei</taxon>
        <taxon>Neoteleostei</taxon>
        <taxon>Acanthomorphata</taxon>
        <taxon>Carangaria</taxon>
        <taxon>Pleuronectiformes</taxon>
        <taxon>Pleuronectoidei</taxon>
        <taxon>Pleuronectidae</taxon>
        <taxon>Pleuronectes</taxon>
    </lineage>
</organism>
<keyword evidence="2" id="KW-0812">Transmembrane</keyword>
<evidence type="ECO:0000256" key="2">
    <source>
        <dbReference type="SAM" id="Phobius"/>
    </source>
</evidence>
<dbReference type="AlphaFoldDB" id="A0A9N7VDL9"/>
<protein>
    <recommendedName>
        <fullName evidence="5">Small integral membrane protein 26</fullName>
    </recommendedName>
</protein>
<evidence type="ECO:0000313" key="3">
    <source>
        <dbReference type="EMBL" id="CAB1450742.1"/>
    </source>
</evidence>
<keyword evidence="2" id="KW-1133">Transmembrane helix</keyword>
<proteinExistence type="predicted"/>
<feature type="transmembrane region" description="Helical" evidence="2">
    <location>
        <begin position="12"/>
        <end position="30"/>
    </location>
</feature>
<gene>
    <name evidence="3" type="ORF">PLEPLA_LOCUS38434</name>
</gene>
<sequence>MLKDVVKWNKRVSAVYALGIWSMIGSYAYYKYTDRDEDKPEKRKERVEEPEDPNQVVYVTPHTKTVIVYKEDFVPYSTRILSFIKSFSGGPGTGDSDK</sequence>
<reference evidence="3" key="1">
    <citation type="submission" date="2020-03" db="EMBL/GenBank/DDBJ databases">
        <authorList>
            <person name="Weist P."/>
        </authorList>
    </citation>
    <scope>NUCLEOTIDE SEQUENCE</scope>
</reference>
<name>A0A9N7VDL9_PLEPL</name>